<comment type="catalytic activity">
    <reaction evidence="7">
        <text>tRNA(Glu) + L-glutamate + ATP = L-glutamyl-tRNA(Glu) + AMP + diphosphate</text>
        <dbReference type="Rhea" id="RHEA:23540"/>
        <dbReference type="Rhea" id="RHEA-COMP:9663"/>
        <dbReference type="Rhea" id="RHEA-COMP:9680"/>
        <dbReference type="ChEBI" id="CHEBI:29985"/>
        <dbReference type="ChEBI" id="CHEBI:30616"/>
        <dbReference type="ChEBI" id="CHEBI:33019"/>
        <dbReference type="ChEBI" id="CHEBI:78442"/>
        <dbReference type="ChEBI" id="CHEBI:78520"/>
        <dbReference type="ChEBI" id="CHEBI:456215"/>
        <dbReference type="EC" id="6.1.1.17"/>
    </reaction>
</comment>
<evidence type="ECO:0000256" key="4">
    <source>
        <dbReference type="ARBA" id="ARBA00022840"/>
    </source>
</evidence>
<evidence type="ECO:0000256" key="2">
    <source>
        <dbReference type="ARBA" id="ARBA00022598"/>
    </source>
</evidence>
<feature type="domain" description="Glutamyl/glutaminyl-tRNA synthetase class Ib catalytic" evidence="8">
    <location>
        <begin position="100"/>
        <end position="270"/>
    </location>
</feature>
<accession>A0A388TBX6</accession>
<evidence type="ECO:0000313" key="10">
    <source>
        <dbReference type="EMBL" id="GBR74093.1"/>
    </source>
</evidence>
<comment type="subcellular location">
    <subcellularLocation>
        <location evidence="7">Cytoplasm</location>
    </subcellularLocation>
</comment>
<dbReference type="Gene3D" id="3.90.800.10">
    <property type="entry name" value="Glutamyl-tRNA Synthetase, Domain 3"/>
    <property type="match status" value="1"/>
</dbReference>
<dbReference type="HAMAP" id="MF_00022">
    <property type="entry name" value="Glu_tRNA_synth_type1"/>
    <property type="match status" value="1"/>
</dbReference>
<dbReference type="InterPro" id="IPR014729">
    <property type="entry name" value="Rossmann-like_a/b/a_fold"/>
</dbReference>
<protein>
    <recommendedName>
        <fullName evidence="7">Glutamate--tRNA ligase</fullName>
        <ecNumber evidence="7">6.1.1.17</ecNumber>
    </recommendedName>
    <alternativeName>
        <fullName evidence="7">Glutamyl-tRNA synthetase</fullName>
        <shortName evidence="7">GluRS</shortName>
    </alternativeName>
</protein>
<evidence type="ECO:0000256" key="1">
    <source>
        <dbReference type="ARBA" id="ARBA00007894"/>
    </source>
</evidence>
<keyword evidence="11" id="KW-1185">Reference proteome</keyword>
<feature type="domain" description="Aminoacyl-tRNA synthetase class I anticodon-binding" evidence="9">
    <location>
        <begin position="285"/>
        <end position="417"/>
    </location>
</feature>
<comment type="subunit">
    <text evidence="7">Monomer.</text>
</comment>
<dbReference type="AlphaFoldDB" id="A0A388TBX6"/>
<dbReference type="Gene3D" id="3.40.50.620">
    <property type="entry name" value="HUPs"/>
    <property type="match status" value="2"/>
</dbReference>
<proteinExistence type="inferred from homology"/>
<name>A0A388TBX6_TERA1</name>
<feature type="short sequence motif" description="'HIGH' region" evidence="7">
    <location>
        <begin position="8"/>
        <end position="18"/>
    </location>
</feature>
<dbReference type="InterPro" id="IPR004527">
    <property type="entry name" value="Glu-tRNA-ligase_bac/mito"/>
</dbReference>
<dbReference type="GO" id="GO:0006424">
    <property type="term" value="P:glutamyl-tRNA aminoacylation"/>
    <property type="evidence" value="ECO:0007669"/>
    <property type="project" value="UniProtKB-UniRule"/>
</dbReference>
<comment type="similarity">
    <text evidence="1 7">Belongs to the class-I aminoacyl-tRNA synthetase family. Glutamate--tRNA ligase type 1 subfamily.</text>
</comment>
<dbReference type="InterPro" id="IPR020058">
    <property type="entry name" value="Glu/Gln-tRNA-synth_Ib_cat-dom"/>
</dbReference>
<gene>
    <name evidence="7 10" type="primary">gltX</name>
    <name evidence="10" type="ORF">NO1_1326</name>
</gene>
<dbReference type="Pfam" id="PF00749">
    <property type="entry name" value="tRNA-synt_1c"/>
    <property type="match status" value="2"/>
</dbReference>
<dbReference type="PRINTS" id="PR00987">
    <property type="entry name" value="TRNASYNTHGLU"/>
</dbReference>
<dbReference type="PANTHER" id="PTHR43311">
    <property type="entry name" value="GLUTAMATE--TRNA LIGASE"/>
    <property type="match status" value="1"/>
</dbReference>
<dbReference type="InterPro" id="IPR049940">
    <property type="entry name" value="GluQ/Sye"/>
</dbReference>
<organism evidence="10 11">
    <name type="scientific">Termititenax aidoneus</name>
    <dbReference type="NCBI Taxonomy" id="2218524"/>
    <lineage>
        <taxon>Bacteria</taxon>
        <taxon>Bacillati</taxon>
        <taxon>Candidatus Margulisiibacteriota</taxon>
        <taxon>Candidatus Termititenacia</taxon>
        <taxon>Candidatus Termititenacales</taxon>
        <taxon>Candidatus Termititenacaceae</taxon>
        <taxon>Candidatus Termititenax</taxon>
    </lineage>
</organism>
<comment type="caution">
    <text evidence="7">Lacks conserved residue(s) required for the propagation of feature annotation.</text>
</comment>
<feature type="domain" description="Glutamyl/glutaminyl-tRNA synthetase class Ib catalytic" evidence="8">
    <location>
        <begin position="1"/>
        <end position="97"/>
    </location>
</feature>
<evidence type="ECO:0000256" key="3">
    <source>
        <dbReference type="ARBA" id="ARBA00022741"/>
    </source>
</evidence>
<dbReference type="CDD" id="cd00808">
    <property type="entry name" value="GluRS_core"/>
    <property type="match status" value="1"/>
</dbReference>
<dbReference type="InterPro" id="IPR020751">
    <property type="entry name" value="aa-tRNA-synth_I_codon-bd_sub2"/>
</dbReference>
<keyword evidence="2 7" id="KW-0436">Ligase</keyword>
<feature type="binding site" evidence="7">
    <location>
        <position position="204"/>
    </location>
    <ligand>
        <name>ATP</name>
        <dbReference type="ChEBI" id="CHEBI:30616"/>
    </ligand>
</feature>
<dbReference type="SUPFAM" id="SSF52374">
    <property type="entry name" value="Nucleotidylyl transferase"/>
    <property type="match status" value="1"/>
</dbReference>
<comment type="caution">
    <text evidence="10">The sequence shown here is derived from an EMBL/GenBank/DDBJ whole genome shotgun (WGS) entry which is preliminary data.</text>
</comment>
<dbReference type="Gene3D" id="1.10.1160.10">
    <property type="entry name" value="Glutamyl-trna Synthetase, Domain 2"/>
    <property type="match status" value="1"/>
</dbReference>
<dbReference type="InterPro" id="IPR008925">
    <property type="entry name" value="aa_tRNA-synth_I_cd-bd_sf"/>
</dbReference>
<keyword evidence="6 7" id="KW-0030">Aminoacyl-tRNA synthetase</keyword>
<evidence type="ECO:0000256" key="5">
    <source>
        <dbReference type="ARBA" id="ARBA00022917"/>
    </source>
</evidence>
<dbReference type="Proteomes" id="UP000269352">
    <property type="component" value="Unassembled WGS sequence"/>
</dbReference>
<keyword evidence="3 7" id="KW-0547">Nucleotide-binding</keyword>
<dbReference type="EC" id="6.1.1.17" evidence="7"/>
<keyword evidence="7" id="KW-0963">Cytoplasm</keyword>
<dbReference type="InterPro" id="IPR045462">
    <property type="entry name" value="aa-tRNA-synth_I_cd-bd"/>
</dbReference>
<feature type="short sequence motif" description="'KMSKS' region" evidence="7">
    <location>
        <begin position="201"/>
        <end position="205"/>
    </location>
</feature>
<dbReference type="SUPFAM" id="SSF48163">
    <property type="entry name" value="An anticodon-binding domain of class I aminoacyl-tRNA synthetases"/>
    <property type="match status" value="1"/>
</dbReference>
<dbReference type="GO" id="GO:0000049">
    <property type="term" value="F:tRNA binding"/>
    <property type="evidence" value="ECO:0007669"/>
    <property type="project" value="InterPro"/>
</dbReference>
<reference evidence="10 11" key="1">
    <citation type="journal article" date="2019" name="ISME J.">
        <title>Genome analyses of uncultured TG2/ZB3 bacteria in 'Margulisbacteria' specifically attached to ectosymbiotic spirochetes of protists in the termite gut.</title>
        <authorList>
            <person name="Utami Y.D."/>
            <person name="Kuwahara H."/>
            <person name="Igai K."/>
            <person name="Murakami T."/>
            <person name="Sugaya K."/>
            <person name="Morikawa T."/>
            <person name="Nagura Y."/>
            <person name="Yuki M."/>
            <person name="Deevong P."/>
            <person name="Inoue T."/>
            <person name="Kihara K."/>
            <person name="Lo N."/>
            <person name="Yamada A."/>
            <person name="Ohkuma M."/>
            <person name="Hongoh Y."/>
        </authorList>
    </citation>
    <scope>NUCLEOTIDE SEQUENCE [LARGE SCALE GENOMIC DNA]</scope>
    <source>
        <strain evidence="10">NkOx7-01</strain>
    </source>
</reference>
<dbReference type="GO" id="GO:0008270">
    <property type="term" value="F:zinc ion binding"/>
    <property type="evidence" value="ECO:0007669"/>
    <property type="project" value="InterPro"/>
</dbReference>
<evidence type="ECO:0000313" key="11">
    <source>
        <dbReference type="Proteomes" id="UP000269352"/>
    </source>
</evidence>
<dbReference type="InterPro" id="IPR000924">
    <property type="entry name" value="Glu/Gln-tRNA-synth"/>
</dbReference>
<dbReference type="NCBIfam" id="TIGR00464">
    <property type="entry name" value="gltX_bact"/>
    <property type="match status" value="1"/>
</dbReference>
<dbReference type="GO" id="GO:0004818">
    <property type="term" value="F:glutamate-tRNA ligase activity"/>
    <property type="evidence" value="ECO:0007669"/>
    <property type="project" value="UniProtKB-UniRule"/>
</dbReference>
<keyword evidence="4 7" id="KW-0067">ATP-binding</keyword>
<dbReference type="Pfam" id="PF19269">
    <property type="entry name" value="Anticodon_2"/>
    <property type="match status" value="1"/>
</dbReference>
<evidence type="ECO:0000259" key="9">
    <source>
        <dbReference type="Pfam" id="PF19269"/>
    </source>
</evidence>
<evidence type="ECO:0000259" key="8">
    <source>
        <dbReference type="Pfam" id="PF00749"/>
    </source>
</evidence>
<comment type="function">
    <text evidence="7">Catalyzes the attachment of glutamate to tRNA(Glu) in a two-step reaction: glutamate is first activated by ATP to form Glu-AMP and then transferred to the acceptor end of tRNA(Glu).</text>
</comment>
<dbReference type="GO" id="GO:0005524">
    <property type="term" value="F:ATP binding"/>
    <property type="evidence" value="ECO:0007669"/>
    <property type="project" value="UniProtKB-UniRule"/>
</dbReference>
<sequence>MVKVRFAPSPTGNLHIGSVRTALFNYLFARHHGGKFVLRIEDTDLERSRQEYTDDILSGLEWLSLSSAEPPVYQNSRRELHLEYVDKLLQEGRAYPDPEGSPAVFFRVPADGETVIHDLVKGDIVFQNKDFKDQVIRKSDGSATYNFAVVLDDALMGITHIIRGEDHISNTPKQIFLYNALGFALPQFAHIPMILGTDRSKLSKRHGATSINEYKKSGFLPEAIVNYLALLGWTPADGAELMSLAELCQKFDLDRVSKSNSIFDLEKLRWLNAQKLKNLSLETLQKAYPELDIEILKIIKDDLVLLTDVPEKAKVFTLPKIEYTDEQKTELKTDSAHQVFRELQEKIDIIYSGAIEEQYGKAQALIDDIVKNTGLKKGQVFHPLRVALTAQKSGPGLKFLLVLLGREKVKERIQNALGC</sequence>
<dbReference type="EMBL" id="BGZN01000029">
    <property type="protein sequence ID" value="GBR74093.1"/>
    <property type="molecule type" value="Genomic_DNA"/>
</dbReference>
<evidence type="ECO:0000256" key="7">
    <source>
        <dbReference type="HAMAP-Rule" id="MF_00022"/>
    </source>
</evidence>
<evidence type="ECO:0000256" key="6">
    <source>
        <dbReference type="ARBA" id="ARBA00023146"/>
    </source>
</evidence>
<keyword evidence="5 7" id="KW-0648">Protein biosynthesis</keyword>
<dbReference type="PANTHER" id="PTHR43311:SF2">
    <property type="entry name" value="GLUTAMATE--TRNA LIGASE, MITOCHONDRIAL-RELATED"/>
    <property type="match status" value="1"/>
</dbReference>
<dbReference type="GO" id="GO:0005829">
    <property type="term" value="C:cytosol"/>
    <property type="evidence" value="ECO:0007669"/>
    <property type="project" value="TreeGrafter"/>
</dbReference>
<dbReference type="Gene3D" id="1.10.10.350">
    <property type="match status" value="1"/>
</dbReference>
<dbReference type="InterPro" id="IPR020061">
    <property type="entry name" value="Glu_tRNA_lig_a-bdl"/>
</dbReference>
<dbReference type="InterPro" id="IPR033910">
    <property type="entry name" value="GluRS_core"/>
</dbReference>